<dbReference type="Proteomes" id="UP000016569">
    <property type="component" value="Unassembled WGS sequence"/>
</dbReference>
<dbReference type="SUPFAM" id="SSF48452">
    <property type="entry name" value="TPR-like"/>
    <property type="match status" value="1"/>
</dbReference>
<comment type="caution">
    <text evidence="1">The sequence shown here is derived from an EMBL/GenBank/DDBJ whole genome shotgun (WGS) entry which is preliminary data.</text>
</comment>
<dbReference type="Gene3D" id="1.25.40.10">
    <property type="entry name" value="Tetratricopeptide repeat domain"/>
    <property type="match status" value="1"/>
</dbReference>
<dbReference type="AlphaFoldDB" id="A0A8E0TRE4"/>
<proteinExistence type="predicted"/>
<evidence type="ECO:0000313" key="1">
    <source>
        <dbReference type="EMBL" id="GAD59437.1"/>
    </source>
</evidence>
<gene>
    <name evidence="1" type="ORF">MBEBAB_1687</name>
</gene>
<name>A0A8E0TRE4_9CAUL</name>
<keyword evidence="2" id="KW-1185">Reference proteome</keyword>
<evidence type="ECO:0008006" key="3">
    <source>
        <dbReference type="Google" id="ProtNLM"/>
    </source>
</evidence>
<dbReference type="InterPro" id="IPR011990">
    <property type="entry name" value="TPR-like_helical_dom_sf"/>
</dbReference>
<dbReference type="EMBL" id="BATC01000027">
    <property type="protein sequence ID" value="GAD59437.1"/>
    <property type="molecule type" value="Genomic_DNA"/>
</dbReference>
<sequence length="917" mass="97200">MAPSAAQDAALEPVAVRIGANDTFTRVEFAGVIGARARIRRENRQIIIRVGSTAAPDIARLRVDPPPGVERVETRGVQGGTEVVIHLLEGAQAITGRADGAVFINLYAPGQGPAAAPSPAVPASGVVPVAVTAGPDRLQLRFEWAAPVGAAVFRRGEAVWIVFDHAARLDLNDEAGRDLGPATGVRWAAGPDYVAVRIAAPENLTLSANGEGAAWTVSLGGPAGGPGGILLSRDEDSGPTALVAELAGAGRAVWLTDPLVGDRFAAVTALAPAKSMGSRRRLVDLTLLPTAQGLGIETATDDLRVSVQGDLVRMTRPSGLSLSRPTDSLQAAAAQAGAPRRAPYAALILATWADTGEAEFGARRRQLQAEAAREAAESEDNPRAPVEARLALTRFLIGTGLHHEAIGALNALVVAAPAMASEPEVRGLRGAARAAIGRQNEALADFSGSALANDPSAAVWRGYIAVQQSDWATARQSFAQSARAIDQFPPVWRARFGTAHALAALETGDLTAARSLLAYVFSQNPPAADQLGARLIQARMFELEGQTDRALAVYQAVARAPLDGLSTPARLGAIRLRMAGGDLTPTQAAAELEPLRWRWRGDAVELEVIRSLGGIYLSQGRYREALDALRGAGTRFSSLPQSSELQQDLAQAFRSLFLEGAADGLQPVQALALFYDFRELTPVGADGDDMVRRLARRLIDVDLLGPAAELLQHQVENRLDGVAQAQIATDLAAVYLMNRQPEQALRAIWATRTTLLPNALNAERRAVEARALMELGRYDHALEILGSDQSVPAREVRADLHWRRLDYGAAAATYEALLGERWRDASTPLTAAEETRLIRAGVGYSLAREPAPLARLSERYAGFIEGARSSGALRIALAGPGSDQSASDFATLAARTDTFTGWVATMKQTFRERTGAT</sequence>
<reference evidence="2" key="1">
    <citation type="journal article" date="2013" name="Genome Announc.">
        <title>Draft Genome Sequence of the Dimorphic Prosthecate Bacterium Brevundimonas abyssalis TAR-001T.</title>
        <authorList>
            <person name="Tsubouchi T."/>
            <person name="Nishi S."/>
            <person name="Usui K."/>
            <person name="Shimane Y."/>
            <person name="Takaki Y."/>
            <person name="Maruyama T."/>
            <person name="Hatada Y."/>
        </authorList>
    </citation>
    <scope>NUCLEOTIDE SEQUENCE [LARGE SCALE GENOMIC DNA]</scope>
    <source>
        <strain evidence="2">TAR-001</strain>
    </source>
</reference>
<accession>A0A8E0TRE4</accession>
<evidence type="ECO:0000313" key="2">
    <source>
        <dbReference type="Proteomes" id="UP000016569"/>
    </source>
</evidence>
<organism evidence="1 2">
    <name type="scientific">Brevundimonas abyssalis TAR-001</name>
    <dbReference type="NCBI Taxonomy" id="1391729"/>
    <lineage>
        <taxon>Bacteria</taxon>
        <taxon>Pseudomonadati</taxon>
        <taxon>Pseudomonadota</taxon>
        <taxon>Alphaproteobacteria</taxon>
        <taxon>Caulobacterales</taxon>
        <taxon>Caulobacteraceae</taxon>
        <taxon>Brevundimonas</taxon>
    </lineage>
</organism>
<protein>
    <recommendedName>
        <fullName evidence="3">Tetratricopeptide repeat protein</fullName>
    </recommendedName>
</protein>